<organism evidence="3 4">
    <name type="scientific">Rhynchospora tenuis</name>
    <dbReference type="NCBI Taxonomy" id="198213"/>
    <lineage>
        <taxon>Eukaryota</taxon>
        <taxon>Viridiplantae</taxon>
        <taxon>Streptophyta</taxon>
        <taxon>Embryophyta</taxon>
        <taxon>Tracheophyta</taxon>
        <taxon>Spermatophyta</taxon>
        <taxon>Magnoliopsida</taxon>
        <taxon>Liliopsida</taxon>
        <taxon>Poales</taxon>
        <taxon>Cyperaceae</taxon>
        <taxon>Cyperoideae</taxon>
        <taxon>Rhynchosporeae</taxon>
        <taxon>Rhynchospora</taxon>
    </lineage>
</organism>
<dbReference type="SUPFAM" id="SSF48452">
    <property type="entry name" value="TPR-like"/>
    <property type="match status" value="1"/>
</dbReference>
<evidence type="ECO:0000256" key="1">
    <source>
        <dbReference type="PROSITE-ProRule" id="PRU00023"/>
    </source>
</evidence>
<evidence type="ECO:0000313" key="3">
    <source>
        <dbReference type="EMBL" id="KAJ3687196.1"/>
    </source>
</evidence>
<dbReference type="InterPro" id="IPR002110">
    <property type="entry name" value="Ankyrin_rpt"/>
</dbReference>
<dbReference type="InterPro" id="IPR019734">
    <property type="entry name" value="TPR_rpt"/>
</dbReference>
<dbReference type="PRINTS" id="PR01415">
    <property type="entry name" value="ANKYRIN"/>
</dbReference>
<feature type="repeat" description="ANK" evidence="1">
    <location>
        <begin position="43"/>
        <end position="65"/>
    </location>
</feature>
<dbReference type="SMART" id="SM00248">
    <property type="entry name" value="ANK"/>
    <property type="match status" value="7"/>
</dbReference>
<evidence type="ECO:0008006" key="5">
    <source>
        <dbReference type="Google" id="ProtNLM"/>
    </source>
</evidence>
<dbReference type="EMBL" id="JAMRDG010000002">
    <property type="protein sequence ID" value="KAJ3687196.1"/>
    <property type="molecule type" value="Genomic_DNA"/>
</dbReference>
<keyword evidence="4" id="KW-1185">Reference proteome</keyword>
<accession>A0AAD6EJW7</accession>
<feature type="repeat" description="ANK" evidence="1">
    <location>
        <begin position="205"/>
        <end position="237"/>
    </location>
</feature>
<dbReference type="PANTHER" id="PTHR46224:SF6">
    <property type="entry name" value="ANKYRIN REPEAT FAMILY PROTEIN"/>
    <property type="match status" value="1"/>
</dbReference>
<dbReference type="InterPro" id="IPR011990">
    <property type="entry name" value="TPR-like_helical_dom_sf"/>
</dbReference>
<dbReference type="Gene3D" id="1.25.40.20">
    <property type="entry name" value="Ankyrin repeat-containing domain"/>
    <property type="match status" value="3"/>
</dbReference>
<evidence type="ECO:0000313" key="4">
    <source>
        <dbReference type="Proteomes" id="UP001210211"/>
    </source>
</evidence>
<feature type="repeat" description="ANK" evidence="1">
    <location>
        <begin position="77"/>
        <end position="109"/>
    </location>
</feature>
<reference evidence="3 4" key="1">
    <citation type="journal article" date="2022" name="Cell">
        <title>Repeat-based holocentromeres influence genome architecture and karyotype evolution.</title>
        <authorList>
            <person name="Hofstatter P.G."/>
            <person name="Thangavel G."/>
            <person name="Lux T."/>
            <person name="Neumann P."/>
            <person name="Vondrak T."/>
            <person name="Novak P."/>
            <person name="Zhang M."/>
            <person name="Costa L."/>
            <person name="Castellani M."/>
            <person name="Scott A."/>
            <person name="Toegelov H."/>
            <person name="Fuchs J."/>
            <person name="Mata-Sucre Y."/>
            <person name="Dias Y."/>
            <person name="Vanzela A.L.L."/>
            <person name="Huettel B."/>
            <person name="Almeida C.C.S."/>
            <person name="Simkova H."/>
            <person name="Souza G."/>
            <person name="Pedrosa-Harand A."/>
            <person name="Macas J."/>
            <person name="Mayer K.F.X."/>
            <person name="Houben A."/>
            <person name="Marques A."/>
        </authorList>
    </citation>
    <scope>NUCLEOTIDE SEQUENCE [LARGE SCALE GENOMIC DNA]</scope>
    <source>
        <strain evidence="3">RhyTen1mFocal</strain>
    </source>
</reference>
<dbReference type="PROSITE" id="PS50005">
    <property type="entry name" value="TPR"/>
    <property type="match status" value="1"/>
</dbReference>
<dbReference type="Pfam" id="PF13637">
    <property type="entry name" value="Ank_4"/>
    <property type="match status" value="1"/>
</dbReference>
<protein>
    <recommendedName>
        <fullName evidence="5">Ankyrin</fullName>
    </recommendedName>
</protein>
<dbReference type="PROSITE" id="PS50297">
    <property type="entry name" value="ANK_REP_REGION"/>
    <property type="match status" value="4"/>
</dbReference>
<sequence length="438" mass="48656">MASSAEMKARIILNAISSGNLVMLKEVAKQFNEAKIEEIEDEDGDSALHLAAFHGRTKICQYLVEDLAFPVDFLTEKGESPLLYAVVRSHTETVKYLISRGANPAVLNNKGTNPLHYAARHGHVKLVKYLLSLGVPVEGTLKNALCTPLMAAVQCGQESTVKVLLQQRAKVNHVTITDDTPLLSSVRAGSLECTKLLIKAGADLNLKCPLAVAVHMQSVEIIKCLLEAGADPNVCNIYGQLPIEIAVMGKNRNIVEMLFPLTSPIREVDDWSVQGIIQYVNSDDYFQKNKEILENSSAYLKGKGDDSFKKKEYMAASIFYSKAIGLGKMIGFGDAVLYLNRSLCWHRLREGHKALEDALMAHELRPEWSKACYCIGAALMLLEDYKQASRAFLEGLQLDPSNTEMRKAHREAVDCLRRSRLGEESKYTSDLVFEPFFE</sequence>
<feature type="repeat" description="TPR" evidence="2">
    <location>
        <begin position="369"/>
        <end position="402"/>
    </location>
</feature>
<keyword evidence="1" id="KW-0040">ANK repeat</keyword>
<dbReference type="Gene3D" id="1.25.40.10">
    <property type="entry name" value="Tetratricopeptide repeat domain"/>
    <property type="match status" value="1"/>
</dbReference>
<dbReference type="InterPro" id="IPR051616">
    <property type="entry name" value="Cul2-RING_E3_ligase_SR"/>
</dbReference>
<dbReference type="SUPFAM" id="SSF48403">
    <property type="entry name" value="Ankyrin repeat"/>
    <property type="match status" value="1"/>
</dbReference>
<dbReference type="InterPro" id="IPR036770">
    <property type="entry name" value="Ankyrin_rpt-contain_sf"/>
</dbReference>
<proteinExistence type="predicted"/>
<evidence type="ECO:0000256" key="2">
    <source>
        <dbReference type="PROSITE-ProRule" id="PRU00339"/>
    </source>
</evidence>
<name>A0AAD6EJW7_9POAL</name>
<feature type="repeat" description="ANK" evidence="1">
    <location>
        <begin position="110"/>
        <end position="142"/>
    </location>
</feature>
<dbReference type="SMART" id="SM00028">
    <property type="entry name" value="TPR"/>
    <property type="match status" value="3"/>
</dbReference>
<gene>
    <name evidence="3" type="ORF">LUZ61_016360</name>
</gene>
<keyword evidence="2" id="KW-0802">TPR repeat</keyword>
<dbReference type="Pfam" id="PF00023">
    <property type="entry name" value="Ank"/>
    <property type="match status" value="1"/>
</dbReference>
<dbReference type="PROSITE" id="PS50088">
    <property type="entry name" value="ANK_REPEAT"/>
    <property type="match status" value="5"/>
</dbReference>
<dbReference type="Pfam" id="PF12796">
    <property type="entry name" value="Ank_2"/>
    <property type="match status" value="2"/>
</dbReference>
<comment type="caution">
    <text evidence="3">The sequence shown here is derived from an EMBL/GenBank/DDBJ whole genome shotgun (WGS) entry which is preliminary data.</text>
</comment>
<dbReference type="PANTHER" id="PTHR46224">
    <property type="entry name" value="ANKYRIN REPEAT FAMILY PROTEIN"/>
    <property type="match status" value="1"/>
</dbReference>
<dbReference type="AlphaFoldDB" id="A0AAD6EJW7"/>
<feature type="repeat" description="ANK" evidence="1">
    <location>
        <begin position="177"/>
        <end position="209"/>
    </location>
</feature>
<dbReference type="Proteomes" id="UP001210211">
    <property type="component" value="Unassembled WGS sequence"/>
</dbReference>